<gene>
    <name evidence="7" type="ORF">DFR50_1298</name>
</gene>
<comment type="caution">
    <text evidence="7">The sequence shown here is derived from an EMBL/GenBank/DDBJ whole genome shotgun (WGS) entry which is preliminary data.</text>
</comment>
<dbReference type="PANTHER" id="PTHR30086:SF20">
    <property type="entry name" value="ARGININE EXPORTER PROTEIN ARGO-RELATED"/>
    <property type="match status" value="1"/>
</dbReference>
<keyword evidence="5 6" id="KW-0472">Membrane</keyword>
<reference evidence="7 8" key="1">
    <citation type="submission" date="2018-06" db="EMBL/GenBank/DDBJ databases">
        <title>Genomic Encyclopedia of Type Strains, Phase IV (KMG-IV): sequencing the most valuable type-strain genomes for metagenomic binning, comparative biology and taxonomic classification.</title>
        <authorList>
            <person name="Goeker M."/>
        </authorList>
    </citation>
    <scope>NUCLEOTIDE SEQUENCE [LARGE SCALE GENOMIC DNA]</scope>
    <source>
        <strain evidence="7 8">DSM 24875</strain>
    </source>
</reference>
<keyword evidence="8" id="KW-1185">Reference proteome</keyword>
<dbReference type="PIRSF" id="PIRSF006324">
    <property type="entry name" value="LeuE"/>
    <property type="match status" value="1"/>
</dbReference>
<feature type="transmembrane region" description="Helical" evidence="6">
    <location>
        <begin position="145"/>
        <end position="168"/>
    </location>
</feature>
<accession>A0A366EXG6</accession>
<sequence>MSLSLFAAFVAATAALMLIPGPNVALIVANSLRFGVPGGLVTVLGTSAAMVVQLAVASLGVTTLLGTMGHAFEALRWLGVGYLVILGVRAWRAPADDLALTDAVPAGRTFGRGFLVSLTNPKTLAFYAAFLPQFLDPAAPPGRQMAILGATFVAIALVVDGGWAVLAARARAALLRFGRARNRLTGAVLIGAAAGLAFARR</sequence>
<evidence type="ECO:0000256" key="4">
    <source>
        <dbReference type="ARBA" id="ARBA00022989"/>
    </source>
</evidence>
<evidence type="ECO:0000256" key="6">
    <source>
        <dbReference type="SAM" id="Phobius"/>
    </source>
</evidence>
<dbReference type="GO" id="GO:0005886">
    <property type="term" value="C:plasma membrane"/>
    <property type="evidence" value="ECO:0007669"/>
    <property type="project" value="UniProtKB-SubCell"/>
</dbReference>
<protein>
    <submittedName>
        <fullName evidence="7">Threonine/homoserine/homoserine lactone efflux protein</fullName>
    </submittedName>
</protein>
<keyword evidence="4 6" id="KW-1133">Transmembrane helix</keyword>
<dbReference type="EMBL" id="QNRK01000029">
    <property type="protein sequence ID" value="RBP07078.1"/>
    <property type="molecule type" value="Genomic_DNA"/>
</dbReference>
<dbReference type="Pfam" id="PF01810">
    <property type="entry name" value="LysE"/>
    <property type="match status" value="1"/>
</dbReference>
<name>A0A366EXG6_9HYPH</name>
<comment type="subcellular location">
    <subcellularLocation>
        <location evidence="1">Cell membrane</location>
        <topology evidence="1">Multi-pass membrane protein</topology>
    </subcellularLocation>
</comment>
<dbReference type="RefSeq" id="WP_113891511.1">
    <property type="nucleotide sequence ID" value="NZ_QNRK01000029.1"/>
</dbReference>
<evidence type="ECO:0000313" key="7">
    <source>
        <dbReference type="EMBL" id="RBP07078.1"/>
    </source>
</evidence>
<evidence type="ECO:0000256" key="1">
    <source>
        <dbReference type="ARBA" id="ARBA00004651"/>
    </source>
</evidence>
<dbReference type="GO" id="GO:0015171">
    <property type="term" value="F:amino acid transmembrane transporter activity"/>
    <property type="evidence" value="ECO:0007669"/>
    <property type="project" value="TreeGrafter"/>
</dbReference>
<dbReference type="PANTHER" id="PTHR30086">
    <property type="entry name" value="ARGININE EXPORTER PROTEIN ARGO"/>
    <property type="match status" value="1"/>
</dbReference>
<feature type="transmembrane region" description="Helical" evidence="6">
    <location>
        <begin position="74"/>
        <end position="91"/>
    </location>
</feature>
<feature type="transmembrane region" description="Helical" evidence="6">
    <location>
        <begin position="41"/>
        <end position="62"/>
    </location>
</feature>
<proteinExistence type="predicted"/>
<evidence type="ECO:0000256" key="2">
    <source>
        <dbReference type="ARBA" id="ARBA00022475"/>
    </source>
</evidence>
<dbReference type="InterPro" id="IPR001123">
    <property type="entry name" value="LeuE-type"/>
</dbReference>
<evidence type="ECO:0000256" key="3">
    <source>
        <dbReference type="ARBA" id="ARBA00022692"/>
    </source>
</evidence>
<dbReference type="AlphaFoldDB" id="A0A366EXG6"/>
<dbReference type="OrthoDB" id="9804822at2"/>
<evidence type="ECO:0000313" key="8">
    <source>
        <dbReference type="Proteomes" id="UP000253529"/>
    </source>
</evidence>
<keyword evidence="2" id="KW-1003">Cell membrane</keyword>
<organism evidence="7 8">
    <name type="scientific">Roseiarcus fermentans</name>
    <dbReference type="NCBI Taxonomy" id="1473586"/>
    <lineage>
        <taxon>Bacteria</taxon>
        <taxon>Pseudomonadati</taxon>
        <taxon>Pseudomonadota</taxon>
        <taxon>Alphaproteobacteria</taxon>
        <taxon>Hyphomicrobiales</taxon>
        <taxon>Roseiarcaceae</taxon>
        <taxon>Roseiarcus</taxon>
    </lineage>
</organism>
<evidence type="ECO:0000256" key="5">
    <source>
        <dbReference type="ARBA" id="ARBA00023136"/>
    </source>
</evidence>
<keyword evidence="3 6" id="KW-0812">Transmembrane</keyword>
<feature type="transmembrane region" description="Helical" evidence="6">
    <location>
        <begin position="180"/>
        <end position="199"/>
    </location>
</feature>
<dbReference type="Proteomes" id="UP000253529">
    <property type="component" value="Unassembled WGS sequence"/>
</dbReference>